<evidence type="ECO:0000259" key="5">
    <source>
        <dbReference type="Pfam" id="PF00171"/>
    </source>
</evidence>
<dbReference type="EMBL" id="FPBH01000008">
    <property type="protein sequence ID" value="SFU06012.1"/>
    <property type="molecule type" value="Genomic_DNA"/>
</dbReference>
<dbReference type="FunFam" id="3.40.605.10:FF:000007">
    <property type="entry name" value="NAD/NADP-dependent betaine aldehyde dehydrogenase"/>
    <property type="match status" value="1"/>
</dbReference>
<dbReference type="PROSITE" id="PS00070">
    <property type="entry name" value="ALDEHYDE_DEHYDR_CYS"/>
    <property type="match status" value="1"/>
</dbReference>
<reference evidence="6 7" key="1">
    <citation type="submission" date="2016-10" db="EMBL/GenBank/DDBJ databases">
        <authorList>
            <person name="de Groot N.N."/>
        </authorList>
    </citation>
    <scope>NUCLEOTIDE SEQUENCE [LARGE SCALE GENOMIC DNA]</scope>
    <source>
        <strain evidence="6 7">LMG 27731</strain>
    </source>
</reference>
<evidence type="ECO:0000313" key="7">
    <source>
        <dbReference type="Proteomes" id="UP000198844"/>
    </source>
</evidence>
<dbReference type="GO" id="GO:0016620">
    <property type="term" value="F:oxidoreductase activity, acting on the aldehyde or oxo group of donors, NAD or NADP as acceptor"/>
    <property type="evidence" value="ECO:0007669"/>
    <property type="project" value="InterPro"/>
</dbReference>
<dbReference type="PROSITE" id="PS00687">
    <property type="entry name" value="ALDEHYDE_DEHYDR_GLU"/>
    <property type="match status" value="1"/>
</dbReference>
<keyword evidence="2 4" id="KW-0560">Oxidoreductase</keyword>
<evidence type="ECO:0000313" key="6">
    <source>
        <dbReference type="EMBL" id="SFU06012.1"/>
    </source>
</evidence>
<proteinExistence type="inferred from homology"/>
<dbReference type="CDD" id="cd07109">
    <property type="entry name" value="ALDH_AAS00426"/>
    <property type="match status" value="1"/>
</dbReference>
<evidence type="ECO:0000256" key="3">
    <source>
        <dbReference type="PROSITE-ProRule" id="PRU10007"/>
    </source>
</evidence>
<evidence type="ECO:0000256" key="2">
    <source>
        <dbReference type="ARBA" id="ARBA00023002"/>
    </source>
</evidence>
<feature type="domain" description="Aldehyde dehydrogenase" evidence="5">
    <location>
        <begin position="17"/>
        <end position="471"/>
    </location>
</feature>
<dbReference type="Pfam" id="PF00171">
    <property type="entry name" value="Aldedh"/>
    <property type="match status" value="1"/>
</dbReference>
<dbReference type="InterPro" id="IPR015590">
    <property type="entry name" value="Aldehyde_DH_dom"/>
</dbReference>
<dbReference type="Gene3D" id="3.40.605.10">
    <property type="entry name" value="Aldehyde Dehydrogenase, Chain A, domain 1"/>
    <property type="match status" value="1"/>
</dbReference>
<comment type="similarity">
    <text evidence="1 4">Belongs to the aldehyde dehydrogenase family.</text>
</comment>
<dbReference type="PANTHER" id="PTHR11699">
    <property type="entry name" value="ALDEHYDE DEHYDROGENASE-RELATED"/>
    <property type="match status" value="1"/>
</dbReference>
<name>A0A1I7D2S7_9BURK</name>
<dbReference type="SUPFAM" id="SSF53720">
    <property type="entry name" value="ALDH-like"/>
    <property type="match status" value="1"/>
</dbReference>
<dbReference type="Gene3D" id="3.40.309.10">
    <property type="entry name" value="Aldehyde Dehydrogenase, Chain A, domain 2"/>
    <property type="match status" value="1"/>
</dbReference>
<dbReference type="AlphaFoldDB" id="A0A1I7D2S7"/>
<organism evidence="6 7">
    <name type="scientific">Paraburkholderia aspalathi</name>
    <dbReference type="NCBI Taxonomy" id="1324617"/>
    <lineage>
        <taxon>Bacteria</taxon>
        <taxon>Pseudomonadati</taxon>
        <taxon>Pseudomonadota</taxon>
        <taxon>Betaproteobacteria</taxon>
        <taxon>Burkholderiales</taxon>
        <taxon>Burkholderiaceae</taxon>
        <taxon>Paraburkholderia</taxon>
    </lineage>
</organism>
<protein>
    <submittedName>
        <fullName evidence="6">Aldehyde dehydrogenase (NAD+)/betaine-aldehyde dehydrogenase</fullName>
    </submittedName>
</protein>
<dbReference type="InterPro" id="IPR029510">
    <property type="entry name" value="Ald_DH_CS_GLU"/>
</dbReference>
<feature type="active site" evidence="3">
    <location>
        <position position="245"/>
    </location>
</feature>
<gene>
    <name evidence="6" type="ORF">SAMN05192563_1008177</name>
</gene>
<sequence length="476" mass="50650">MKQTAAFIDAESVETLNTAAVLDPSSGKAIAQTADCGPDEIDRAVRAARRASRQWRRVAVAERARILRRIAELIKRDEADLARLEALQTGKPLKQARRDAELTARYFDFYASAVETHYGSSIPLNADTMIFTEWEPHGVTAHVIPWNYPMQIFARTIAPALAMGNCCVLKPAEEAPLTAVRLASLAFEAGLPAGALNVVTGYGETAGAALTGHDDIDHISFTGSVEVGRIIAHAAANRVIPATMELGGKSPNIVFADADLERTVPGVINAILQNAGQTCSAGSRLLVHESVHDVMVARIAQAFGNVEIGPALNDPALGPLISKTQRGRVMSFVERARSHGAKIVVGGDALNGGVLGDGFFFQPTLIDNVDPYSAIGQEEVFGPVLAVTPFRDIEEAVRLANGTDYGLVAGVWTRDIGTAHRMIREVLAGQVFVNTYGASGGVELPFGGFKRSGYGREKGAEGLRSFAQIKTGVVAL</sequence>
<dbReference type="InterPro" id="IPR016162">
    <property type="entry name" value="Ald_DH_N"/>
</dbReference>
<evidence type="ECO:0000256" key="1">
    <source>
        <dbReference type="ARBA" id="ARBA00009986"/>
    </source>
</evidence>
<dbReference type="InterPro" id="IPR016163">
    <property type="entry name" value="Ald_DH_C"/>
</dbReference>
<accession>A0A1I7D2S7</accession>
<dbReference type="InterPro" id="IPR016161">
    <property type="entry name" value="Ald_DH/histidinol_DH"/>
</dbReference>
<dbReference type="FunFam" id="3.40.309.10:FF:000012">
    <property type="entry name" value="Betaine aldehyde dehydrogenase"/>
    <property type="match status" value="1"/>
</dbReference>
<dbReference type="Proteomes" id="UP000198844">
    <property type="component" value="Unassembled WGS sequence"/>
</dbReference>
<dbReference type="OrthoDB" id="6187633at2"/>
<evidence type="ECO:0000256" key="4">
    <source>
        <dbReference type="RuleBase" id="RU003345"/>
    </source>
</evidence>
<dbReference type="InterPro" id="IPR016160">
    <property type="entry name" value="Ald_DH_CS_CYS"/>
</dbReference>
<dbReference type="RefSeq" id="WP_093635075.1">
    <property type="nucleotide sequence ID" value="NZ_FPBH01000008.1"/>
</dbReference>